<dbReference type="PANTHER" id="PTHR46558:SF4">
    <property type="entry name" value="DNA-BIDING PHAGE PROTEIN"/>
    <property type="match status" value="1"/>
</dbReference>
<dbReference type="Gene3D" id="1.10.260.40">
    <property type="entry name" value="lambda repressor-like DNA-binding domains"/>
    <property type="match status" value="1"/>
</dbReference>
<reference evidence="3" key="1">
    <citation type="submission" date="2018-06" db="EMBL/GenBank/DDBJ databases">
        <authorList>
            <person name="Zhirakovskaya E."/>
        </authorList>
    </citation>
    <scope>NUCLEOTIDE SEQUENCE</scope>
</reference>
<dbReference type="PANTHER" id="PTHR46558">
    <property type="entry name" value="TRACRIPTIONAL REGULATORY PROTEIN-RELATED-RELATED"/>
    <property type="match status" value="1"/>
</dbReference>
<keyword evidence="1" id="KW-0238">DNA-binding</keyword>
<dbReference type="GO" id="GO:0003677">
    <property type="term" value="F:DNA binding"/>
    <property type="evidence" value="ECO:0007669"/>
    <property type="project" value="UniProtKB-KW"/>
</dbReference>
<dbReference type="PROSITE" id="PS50943">
    <property type="entry name" value="HTH_CROC1"/>
    <property type="match status" value="1"/>
</dbReference>
<sequence>MKHDLGAKIRKIRALKGYTQDYMAAKLDVSQRAYSKLENNEIKLDWNRLTDISKILEIDPVELISFDDSLIFHNCSQSGKLHTFNNFPEDLKKQYENQIAHLKEEIKFLREKFADKK</sequence>
<dbReference type="InterPro" id="IPR010982">
    <property type="entry name" value="Lambda_DNA-bd_dom_sf"/>
</dbReference>
<dbReference type="AlphaFoldDB" id="A0A3B0SZ36"/>
<name>A0A3B0SZ36_9ZZZZ</name>
<dbReference type="CDD" id="cd00093">
    <property type="entry name" value="HTH_XRE"/>
    <property type="match status" value="1"/>
</dbReference>
<dbReference type="EMBL" id="UOEL01000070">
    <property type="protein sequence ID" value="VAW11731.1"/>
    <property type="molecule type" value="Genomic_DNA"/>
</dbReference>
<organism evidence="3">
    <name type="scientific">hydrothermal vent metagenome</name>
    <dbReference type="NCBI Taxonomy" id="652676"/>
    <lineage>
        <taxon>unclassified sequences</taxon>
        <taxon>metagenomes</taxon>
        <taxon>ecological metagenomes</taxon>
    </lineage>
</organism>
<protein>
    <recommendedName>
        <fullName evidence="2">HTH cro/C1-type domain-containing protein</fullName>
    </recommendedName>
</protein>
<dbReference type="InterPro" id="IPR001387">
    <property type="entry name" value="Cro/C1-type_HTH"/>
</dbReference>
<dbReference type="SUPFAM" id="SSF47413">
    <property type="entry name" value="lambda repressor-like DNA-binding domains"/>
    <property type="match status" value="1"/>
</dbReference>
<gene>
    <name evidence="3" type="ORF">MNBD_BACTEROID03-211</name>
</gene>
<dbReference type="SMART" id="SM00530">
    <property type="entry name" value="HTH_XRE"/>
    <property type="match status" value="1"/>
</dbReference>
<accession>A0A3B0SZ36</accession>
<evidence type="ECO:0000259" key="2">
    <source>
        <dbReference type="PROSITE" id="PS50943"/>
    </source>
</evidence>
<evidence type="ECO:0000313" key="3">
    <source>
        <dbReference type="EMBL" id="VAW11731.1"/>
    </source>
</evidence>
<feature type="domain" description="HTH cro/C1-type" evidence="2">
    <location>
        <begin position="9"/>
        <end position="63"/>
    </location>
</feature>
<dbReference type="Pfam" id="PF01381">
    <property type="entry name" value="HTH_3"/>
    <property type="match status" value="1"/>
</dbReference>
<proteinExistence type="predicted"/>
<evidence type="ECO:0000256" key="1">
    <source>
        <dbReference type="ARBA" id="ARBA00023125"/>
    </source>
</evidence>